<dbReference type="PANTHER" id="PTHR43790">
    <property type="entry name" value="CARBOHYDRATE TRANSPORT ATP-BINDING PROTEIN MG119-RELATED"/>
    <property type="match status" value="1"/>
</dbReference>
<dbReference type="AlphaFoldDB" id="A0AA95SJR2"/>
<feature type="domain" description="ABC transporter" evidence="9">
    <location>
        <begin position="246"/>
        <end position="494"/>
    </location>
</feature>
<keyword evidence="3" id="KW-0762">Sugar transport</keyword>
<dbReference type="PROSITE" id="PS50893">
    <property type="entry name" value="ABC_TRANSPORTER_2"/>
    <property type="match status" value="2"/>
</dbReference>
<dbReference type="InterPro" id="IPR027417">
    <property type="entry name" value="P-loop_NTPase"/>
</dbReference>
<evidence type="ECO:0000313" key="10">
    <source>
        <dbReference type="EMBL" id="WHY88961.1"/>
    </source>
</evidence>
<dbReference type="CDD" id="cd03215">
    <property type="entry name" value="ABC_Carb_Monos_II"/>
    <property type="match status" value="1"/>
</dbReference>
<keyword evidence="5" id="KW-0547">Nucleotide-binding</keyword>
<keyword evidence="1" id="KW-0813">Transport</keyword>
<dbReference type="Gene3D" id="3.40.50.300">
    <property type="entry name" value="P-loop containing nucleotide triphosphate hydrolases"/>
    <property type="match status" value="2"/>
</dbReference>
<evidence type="ECO:0000256" key="1">
    <source>
        <dbReference type="ARBA" id="ARBA00022448"/>
    </source>
</evidence>
<keyword evidence="2" id="KW-1003">Cell membrane</keyword>
<reference evidence="10" key="1">
    <citation type="submission" date="2023-05" db="EMBL/GenBank/DDBJ databases">
        <title>Comparative genomics of Bacillaceae isolates and their secondary metabolite potential.</title>
        <authorList>
            <person name="Song L."/>
            <person name="Nielsen L.J."/>
            <person name="Mohite O."/>
            <person name="Xu X."/>
            <person name="Weber T."/>
            <person name="Kovacs A.T."/>
        </authorList>
    </citation>
    <scope>NUCLEOTIDE SEQUENCE</scope>
    <source>
        <strain evidence="10">XLM17</strain>
    </source>
</reference>
<dbReference type="RefSeq" id="WP_066096166.1">
    <property type="nucleotide sequence ID" value="NZ_CP126114.1"/>
</dbReference>
<accession>A0AA95SJR2</accession>
<evidence type="ECO:0000256" key="6">
    <source>
        <dbReference type="ARBA" id="ARBA00022840"/>
    </source>
</evidence>
<dbReference type="Pfam" id="PF00005">
    <property type="entry name" value="ABC_tran"/>
    <property type="match status" value="2"/>
</dbReference>
<sequence>MKNISIEFPGVKALNHVNFSMETGKIHALIGANGAGKSTLMKVLSGAYDHYTGEIFMDGQILKIRSPRDSQDVGIQIVYQEVDTALIPYLTVAENIMLLDTVHNMGKRQWMRWNELHQKAAQLLSSMNIRLSTKTLVSELSLAEKQMILIARAVSNRCKFLILDEPTAPLSHTETSELFRITRELVKQDVGIIFISHRLPEIFEICDEVTVMRNGEFVVKEQVAATTSNKVVEHMLGQKLEEQFPERNTAIGNTILEVKGISDRGKIKDLHFHVKSGEIVGIAGLVGAGKTELCKALFGSEKPTGGEVLLHGSKVKIKSPYEAVKKGFALVPEERRKEGILVLESVEANLTAANLGSFSKVFSFLDRKREKETAKQLISRLGIKTPSEETKLQNLSGGNQQKVAIGKWLVADADVYIFDEPTKGVDVGAKKDIFELIAELASRGKAIIYASSELSEIIGITDRVYVLYDGRSVKELETTATSEEELLLYSTGGR</sequence>
<name>A0AA95SJR2_9BACI</name>
<dbReference type="GO" id="GO:0005524">
    <property type="term" value="F:ATP binding"/>
    <property type="evidence" value="ECO:0007669"/>
    <property type="project" value="UniProtKB-KW"/>
</dbReference>
<evidence type="ECO:0000313" key="11">
    <source>
        <dbReference type="Proteomes" id="UP001178288"/>
    </source>
</evidence>
<dbReference type="KEGG" id="nnv:QNH39_05940"/>
<dbReference type="SUPFAM" id="SSF52540">
    <property type="entry name" value="P-loop containing nucleoside triphosphate hydrolases"/>
    <property type="match status" value="2"/>
</dbReference>
<keyword evidence="8" id="KW-0472">Membrane</keyword>
<gene>
    <name evidence="10" type="ORF">QNH39_05940</name>
</gene>
<dbReference type="PROSITE" id="PS00211">
    <property type="entry name" value="ABC_TRANSPORTER_1"/>
    <property type="match status" value="1"/>
</dbReference>
<dbReference type="GO" id="GO:0016887">
    <property type="term" value="F:ATP hydrolysis activity"/>
    <property type="evidence" value="ECO:0007669"/>
    <property type="project" value="InterPro"/>
</dbReference>
<evidence type="ECO:0000256" key="8">
    <source>
        <dbReference type="ARBA" id="ARBA00023136"/>
    </source>
</evidence>
<dbReference type="Proteomes" id="UP001178288">
    <property type="component" value="Chromosome"/>
</dbReference>
<dbReference type="InterPro" id="IPR050107">
    <property type="entry name" value="ABC_carbohydrate_import_ATPase"/>
</dbReference>
<evidence type="ECO:0000256" key="3">
    <source>
        <dbReference type="ARBA" id="ARBA00022597"/>
    </source>
</evidence>
<protein>
    <submittedName>
        <fullName evidence="10">Sugar ABC transporter ATP-binding protein</fullName>
    </submittedName>
</protein>
<dbReference type="InterPro" id="IPR003593">
    <property type="entry name" value="AAA+_ATPase"/>
</dbReference>
<dbReference type="InterPro" id="IPR017871">
    <property type="entry name" value="ABC_transporter-like_CS"/>
</dbReference>
<dbReference type="PANTHER" id="PTHR43790:SF3">
    <property type="entry name" value="D-ALLOSE IMPORT ATP-BINDING PROTEIN ALSA-RELATED"/>
    <property type="match status" value="1"/>
</dbReference>
<proteinExistence type="predicted"/>
<evidence type="ECO:0000256" key="7">
    <source>
        <dbReference type="ARBA" id="ARBA00022967"/>
    </source>
</evidence>
<keyword evidence="4" id="KW-0677">Repeat</keyword>
<dbReference type="InterPro" id="IPR003439">
    <property type="entry name" value="ABC_transporter-like_ATP-bd"/>
</dbReference>
<evidence type="ECO:0000256" key="4">
    <source>
        <dbReference type="ARBA" id="ARBA00022737"/>
    </source>
</evidence>
<keyword evidence="11" id="KW-1185">Reference proteome</keyword>
<dbReference type="SMART" id="SM00382">
    <property type="entry name" value="AAA"/>
    <property type="match status" value="2"/>
</dbReference>
<evidence type="ECO:0000256" key="5">
    <source>
        <dbReference type="ARBA" id="ARBA00022741"/>
    </source>
</evidence>
<evidence type="ECO:0000259" key="9">
    <source>
        <dbReference type="PROSITE" id="PS50893"/>
    </source>
</evidence>
<evidence type="ECO:0000256" key="2">
    <source>
        <dbReference type="ARBA" id="ARBA00022475"/>
    </source>
</evidence>
<dbReference type="EMBL" id="CP126114">
    <property type="protein sequence ID" value="WHY88961.1"/>
    <property type="molecule type" value="Genomic_DNA"/>
</dbReference>
<keyword evidence="6 10" id="KW-0067">ATP-binding</keyword>
<keyword evidence="7" id="KW-1278">Translocase</keyword>
<dbReference type="CDD" id="cd03216">
    <property type="entry name" value="ABC_Carb_Monos_I"/>
    <property type="match status" value="1"/>
</dbReference>
<feature type="domain" description="ABC transporter" evidence="9">
    <location>
        <begin position="1"/>
        <end position="239"/>
    </location>
</feature>
<organism evidence="10 11">
    <name type="scientific">Neobacillus novalis</name>
    <dbReference type="NCBI Taxonomy" id="220687"/>
    <lineage>
        <taxon>Bacteria</taxon>
        <taxon>Bacillati</taxon>
        <taxon>Bacillota</taxon>
        <taxon>Bacilli</taxon>
        <taxon>Bacillales</taxon>
        <taxon>Bacillaceae</taxon>
        <taxon>Neobacillus</taxon>
    </lineage>
</organism>